<feature type="region of interest" description="Disordered" evidence="1">
    <location>
        <begin position="1"/>
        <end position="33"/>
    </location>
</feature>
<evidence type="ECO:0000313" key="2">
    <source>
        <dbReference type="EMBL" id="TDZ13588.1"/>
    </source>
</evidence>
<feature type="compositionally biased region" description="Low complexity" evidence="1">
    <location>
        <begin position="267"/>
        <end position="278"/>
    </location>
</feature>
<feature type="region of interest" description="Disordered" evidence="1">
    <location>
        <begin position="83"/>
        <end position="146"/>
    </location>
</feature>
<keyword evidence="3" id="KW-1185">Reference proteome</keyword>
<protein>
    <submittedName>
        <fullName evidence="2">Uncharacterized protein</fullName>
    </submittedName>
</protein>
<feature type="compositionally biased region" description="Polar residues" evidence="1">
    <location>
        <begin position="96"/>
        <end position="106"/>
    </location>
</feature>
<name>A0A4R8PVZ9_9PEZI</name>
<dbReference type="AlphaFoldDB" id="A0A4R8PVZ9"/>
<accession>A0A4R8PVZ9</accession>
<reference evidence="2 3" key="1">
    <citation type="submission" date="2018-11" db="EMBL/GenBank/DDBJ databases">
        <title>Genome sequence and assembly of Colletotrichum spinosum.</title>
        <authorList>
            <person name="Gan P."/>
            <person name="Shirasu K."/>
        </authorList>
    </citation>
    <scope>NUCLEOTIDE SEQUENCE [LARGE SCALE GENOMIC DNA]</scope>
    <source>
        <strain evidence="2 3">CBS 515.97</strain>
    </source>
</reference>
<feature type="compositionally biased region" description="Polar residues" evidence="1">
    <location>
        <begin position="11"/>
        <end position="33"/>
    </location>
</feature>
<gene>
    <name evidence="2" type="ORF">C8035_v004374</name>
</gene>
<evidence type="ECO:0000313" key="3">
    <source>
        <dbReference type="Proteomes" id="UP000295083"/>
    </source>
</evidence>
<sequence length="497" mass="54558">MPRLHSRHPGISSNFTPSLESIPESPSQAGNNANHHSAIADVQTPIIFRRARSHTPYIKPGPTSSDLYRIIMDTMQVLEEVDQLQEQLQQAPGPATSLSSSQNQKPATPAEPKQTAEQAETTDPVPEPAQAPEPAEPKLDPPGFFTLVSNNSKNTVHHPTVKYIFLDDDPDILTSALADSHAANQMPASYSKSNKLRPPNRAVLLDVVPGESGQWEVSSAASLSADFAVTEASIARQEGEREGGLLLKIEGVDGVTPGDKDKDRAESMPSSSSAVARSGGEEYGPLLEDFEKKMSVLRRVVKAGEARAERAREGMFKEAKDEYFGSNGVSQYSPGWPEHSRIANFWTASLHESENFWPQITSAQARLVMKRHHRGELYGYPIQSLEKHIEIVRPISATFSQLVQHGPSAFDECWLELKTDRIAQPDALPLKFVCDFSAKVINNSLFIRRCHKVTGPLCLLGKLAKTIDELELPVCAHVNTSVGEGDKGHPPRDVYFI</sequence>
<dbReference type="Proteomes" id="UP000295083">
    <property type="component" value="Unassembled WGS sequence"/>
</dbReference>
<proteinExistence type="predicted"/>
<dbReference type="EMBL" id="QAPG01010712">
    <property type="protein sequence ID" value="TDZ13588.1"/>
    <property type="molecule type" value="Genomic_DNA"/>
</dbReference>
<comment type="caution">
    <text evidence="2">The sequence shown here is derived from an EMBL/GenBank/DDBJ whole genome shotgun (WGS) entry which is preliminary data.</text>
</comment>
<organism evidence="2 3">
    <name type="scientific">Colletotrichum spinosum</name>
    <dbReference type="NCBI Taxonomy" id="1347390"/>
    <lineage>
        <taxon>Eukaryota</taxon>
        <taxon>Fungi</taxon>
        <taxon>Dikarya</taxon>
        <taxon>Ascomycota</taxon>
        <taxon>Pezizomycotina</taxon>
        <taxon>Sordariomycetes</taxon>
        <taxon>Hypocreomycetidae</taxon>
        <taxon>Glomerellales</taxon>
        <taxon>Glomerellaceae</taxon>
        <taxon>Colletotrichum</taxon>
        <taxon>Colletotrichum orbiculare species complex</taxon>
    </lineage>
</organism>
<feature type="region of interest" description="Disordered" evidence="1">
    <location>
        <begin position="251"/>
        <end position="280"/>
    </location>
</feature>
<evidence type="ECO:0000256" key="1">
    <source>
        <dbReference type="SAM" id="MobiDB-lite"/>
    </source>
</evidence>